<evidence type="ECO:0000256" key="1">
    <source>
        <dbReference type="SAM" id="Phobius"/>
    </source>
</evidence>
<gene>
    <name evidence="2" type="ORF">AEST_25400</name>
</gene>
<keyword evidence="3" id="KW-1185">Reference proteome</keyword>
<keyword evidence="1" id="KW-1133">Transmembrane helix</keyword>
<keyword evidence="1" id="KW-0472">Membrane</keyword>
<dbReference type="RefSeq" id="WP_008609490.1">
    <property type="nucleotide sequence ID" value="NZ_ALAB01000029.1"/>
</dbReference>
<keyword evidence="1" id="KW-0812">Transmembrane</keyword>
<evidence type="ECO:0000313" key="3">
    <source>
        <dbReference type="Proteomes" id="UP000012043"/>
    </source>
</evidence>
<protein>
    <submittedName>
        <fullName evidence="2">Uncharacterized protein</fullName>
    </submittedName>
</protein>
<proteinExistence type="predicted"/>
<organism evidence="2 3">
    <name type="scientific">Alishewanella aestuarii B11</name>
    <dbReference type="NCBI Taxonomy" id="1197174"/>
    <lineage>
        <taxon>Bacteria</taxon>
        <taxon>Pseudomonadati</taxon>
        <taxon>Pseudomonadota</taxon>
        <taxon>Gammaproteobacteria</taxon>
        <taxon>Alteromonadales</taxon>
        <taxon>Alteromonadaceae</taxon>
        <taxon>Alishewanella</taxon>
    </lineage>
</organism>
<accession>J2IBW3</accession>
<feature type="transmembrane region" description="Helical" evidence="1">
    <location>
        <begin position="33"/>
        <end position="56"/>
    </location>
</feature>
<dbReference type="AlphaFoldDB" id="J2IBW3"/>
<sequence length="123" mass="14099">MPNTTQNRRKLLYPEKINLCYLALPLGAAVSNAYGLMILALPIVFIACYIFSLTRCGEYQLALNMTQHFTLSIAMVYGIAAIHPATAEIHSKIYIGIATIAFCYWLYCFVRDVLHYWRQRDRS</sequence>
<feature type="transmembrane region" description="Helical" evidence="1">
    <location>
        <begin position="93"/>
        <end position="114"/>
    </location>
</feature>
<reference evidence="2 3" key="1">
    <citation type="journal article" date="2012" name="J. Bacteriol.">
        <title>Genome Sequence of Pectin-Degrading Alishewanella aestuarii Strain B11T, Isolated from Tidal Flat Sediment.</title>
        <authorList>
            <person name="Jung J."/>
            <person name="Choi S."/>
            <person name="Chun J."/>
            <person name="Park W."/>
        </authorList>
    </citation>
    <scope>NUCLEOTIDE SEQUENCE [LARGE SCALE GENOMIC DNA]</scope>
    <source>
        <strain evidence="2 3">B11</strain>
    </source>
</reference>
<dbReference type="Proteomes" id="UP000012043">
    <property type="component" value="Unassembled WGS sequence"/>
</dbReference>
<feature type="transmembrane region" description="Helical" evidence="1">
    <location>
        <begin position="68"/>
        <end position="87"/>
    </location>
</feature>
<dbReference type="PATRIC" id="fig|1197174.4.peg.2483"/>
<comment type="caution">
    <text evidence="2">The sequence shown here is derived from an EMBL/GenBank/DDBJ whole genome shotgun (WGS) entry which is preliminary data.</text>
</comment>
<dbReference type="EMBL" id="ALAB01000029">
    <property type="protein sequence ID" value="EJI84607.1"/>
    <property type="molecule type" value="Genomic_DNA"/>
</dbReference>
<name>J2IBW3_9ALTE</name>
<evidence type="ECO:0000313" key="2">
    <source>
        <dbReference type="EMBL" id="EJI84607.1"/>
    </source>
</evidence>